<sequence>MGPGVGDQRSCCRCGARLWNRWHGAQSRRDGEFRTATFAGDRVDGEGVVAGRLGLTASVPRSRCFIHVTLRDGQPLAGARIAVEQASGPVPELMYQTDADGHAQIGLPTGEVRLRIFTASGESRSVDINVGAEPDKTYDVTIDPP</sequence>
<dbReference type="AlphaFoldDB" id="A0A2U8P1D0"/>
<proteinExistence type="predicted"/>
<dbReference type="Gene3D" id="2.60.40.1120">
    <property type="entry name" value="Carboxypeptidase-like, regulatory domain"/>
    <property type="match status" value="1"/>
</dbReference>
<reference evidence="1 2" key="2">
    <citation type="journal article" date="2017" name="Syst. Appl. Microbiol.">
        <title>Soybeans inoculated with root zone soils of Canadian native legumes harbour diverse and novel Bradyrhizobium spp. that possess agricultural potential.</title>
        <authorList>
            <person name="Bromfield E.S.P."/>
            <person name="Cloutier S."/>
            <person name="Tambong J.T."/>
            <person name="Tran Thi T.V."/>
        </authorList>
    </citation>
    <scope>NUCLEOTIDE SEQUENCE [LARGE SCALE GENOMIC DNA]</scope>
    <source>
        <strain evidence="1 2">OO99</strain>
    </source>
</reference>
<organism evidence="1 2">
    <name type="scientific">Bradyrhizobium ottawaense</name>
    <dbReference type="NCBI Taxonomy" id="931866"/>
    <lineage>
        <taxon>Bacteria</taxon>
        <taxon>Pseudomonadati</taxon>
        <taxon>Pseudomonadota</taxon>
        <taxon>Alphaproteobacteria</taxon>
        <taxon>Hyphomicrobiales</taxon>
        <taxon>Nitrobacteraceae</taxon>
        <taxon>Bradyrhizobium</taxon>
    </lineage>
</organism>
<dbReference type="Pfam" id="PF13620">
    <property type="entry name" value="CarboxypepD_reg"/>
    <property type="match status" value="1"/>
</dbReference>
<gene>
    <name evidence="1" type="ORF">CIT37_03840</name>
</gene>
<name>A0A2U8P1D0_9BRAD</name>
<reference evidence="1 2" key="1">
    <citation type="journal article" date="2014" name="Int. J. Syst. Evol. Microbiol.">
        <title>Bradyrhizobium ottawaense sp. nov., a symbiotic nitrogen fixing bacterium from root nodules of soybeans in Canada.</title>
        <authorList>
            <person name="Yu X."/>
            <person name="Cloutier S."/>
            <person name="Tambong J.T."/>
            <person name="Bromfield E.S."/>
        </authorList>
    </citation>
    <scope>NUCLEOTIDE SEQUENCE [LARGE SCALE GENOMIC DNA]</scope>
    <source>
        <strain evidence="1 2">OO99</strain>
    </source>
</reference>
<dbReference type="SUPFAM" id="SSF49464">
    <property type="entry name" value="Carboxypeptidase regulatory domain-like"/>
    <property type="match status" value="1"/>
</dbReference>
<dbReference type="EMBL" id="CP029425">
    <property type="protein sequence ID" value="AWL91489.1"/>
    <property type="molecule type" value="Genomic_DNA"/>
</dbReference>
<dbReference type="Proteomes" id="UP000215703">
    <property type="component" value="Chromosome"/>
</dbReference>
<dbReference type="InterPro" id="IPR008969">
    <property type="entry name" value="CarboxyPept-like_regulatory"/>
</dbReference>
<protein>
    <recommendedName>
        <fullName evidence="3">Carboxypeptidase regulatory-like domain-containing protein</fullName>
    </recommendedName>
</protein>
<evidence type="ECO:0000313" key="1">
    <source>
        <dbReference type="EMBL" id="AWL91489.1"/>
    </source>
</evidence>
<evidence type="ECO:0000313" key="2">
    <source>
        <dbReference type="Proteomes" id="UP000215703"/>
    </source>
</evidence>
<accession>A0A2U8P1D0</accession>
<evidence type="ECO:0008006" key="3">
    <source>
        <dbReference type="Google" id="ProtNLM"/>
    </source>
</evidence>